<dbReference type="PANTHER" id="PTHR47991">
    <property type="entry name" value="OXOGLUTARATE/IRON-DEPENDENT DIOXYGENASE"/>
    <property type="match status" value="1"/>
</dbReference>
<dbReference type="AlphaFoldDB" id="A0ABD1MUY2"/>
<keyword evidence="5" id="KW-0560">Oxidoreductase</keyword>
<dbReference type="PROSITE" id="PS51471">
    <property type="entry name" value="FE2OG_OXY"/>
    <property type="match status" value="1"/>
</dbReference>
<keyword evidence="3" id="KW-0847">Vitamin C</keyword>
<organism evidence="7 8">
    <name type="scientific">Flemingia macrophylla</name>
    <dbReference type="NCBI Taxonomy" id="520843"/>
    <lineage>
        <taxon>Eukaryota</taxon>
        <taxon>Viridiplantae</taxon>
        <taxon>Streptophyta</taxon>
        <taxon>Embryophyta</taxon>
        <taxon>Tracheophyta</taxon>
        <taxon>Spermatophyta</taxon>
        <taxon>Magnoliopsida</taxon>
        <taxon>eudicotyledons</taxon>
        <taxon>Gunneridae</taxon>
        <taxon>Pentapetalae</taxon>
        <taxon>rosids</taxon>
        <taxon>fabids</taxon>
        <taxon>Fabales</taxon>
        <taxon>Fabaceae</taxon>
        <taxon>Papilionoideae</taxon>
        <taxon>50 kb inversion clade</taxon>
        <taxon>NPAAA clade</taxon>
        <taxon>indigoferoid/millettioid clade</taxon>
        <taxon>Phaseoleae</taxon>
        <taxon>Flemingia</taxon>
    </lineage>
</organism>
<evidence type="ECO:0000256" key="1">
    <source>
        <dbReference type="ARBA" id="ARBA00008056"/>
    </source>
</evidence>
<comment type="caution">
    <text evidence="7">The sequence shown here is derived from an EMBL/GenBank/DDBJ whole genome shotgun (WGS) entry which is preliminary data.</text>
</comment>
<reference evidence="7 8" key="1">
    <citation type="submission" date="2024-08" db="EMBL/GenBank/DDBJ databases">
        <title>Insights into the chromosomal genome structure of Flemingia macrophylla.</title>
        <authorList>
            <person name="Ding Y."/>
            <person name="Zhao Y."/>
            <person name="Bi W."/>
            <person name="Wu M."/>
            <person name="Zhao G."/>
            <person name="Gong Y."/>
            <person name="Li W."/>
            <person name="Zhang P."/>
        </authorList>
    </citation>
    <scope>NUCLEOTIDE SEQUENCE [LARGE SCALE GENOMIC DNA]</scope>
    <source>
        <strain evidence="7">DYQJB</strain>
        <tissue evidence="7">Leaf</tissue>
    </source>
</reference>
<dbReference type="InterPro" id="IPR050295">
    <property type="entry name" value="Plant_2OG-oxidoreductases"/>
</dbReference>
<keyword evidence="4 5" id="KW-0408">Iron</keyword>
<dbReference type="EMBL" id="JBGMDY010000003">
    <property type="protein sequence ID" value="KAL2339623.1"/>
    <property type="molecule type" value="Genomic_DNA"/>
</dbReference>
<evidence type="ECO:0000313" key="8">
    <source>
        <dbReference type="Proteomes" id="UP001603857"/>
    </source>
</evidence>
<comment type="similarity">
    <text evidence="1 5">Belongs to the iron/ascorbate-dependent oxidoreductase family.</text>
</comment>
<keyword evidence="8" id="KW-1185">Reference proteome</keyword>
<feature type="domain" description="Fe2OG dioxygenase" evidence="6">
    <location>
        <begin position="212"/>
        <end position="312"/>
    </location>
</feature>
<evidence type="ECO:0000256" key="2">
    <source>
        <dbReference type="ARBA" id="ARBA00022723"/>
    </source>
</evidence>
<protein>
    <recommendedName>
        <fullName evidence="6">Fe2OG dioxygenase domain-containing protein</fullName>
    </recommendedName>
</protein>
<evidence type="ECO:0000256" key="4">
    <source>
        <dbReference type="ARBA" id="ARBA00023004"/>
    </source>
</evidence>
<evidence type="ECO:0000259" key="6">
    <source>
        <dbReference type="PROSITE" id="PS51471"/>
    </source>
</evidence>
<evidence type="ECO:0000313" key="7">
    <source>
        <dbReference type="EMBL" id="KAL2339623.1"/>
    </source>
</evidence>
<dbReference type="GO" id="GO:0031418">
    <property type="term" value="F:L-ascorbic acid binding"/>
    <property type="evidence" value="ECO:0007669"/>
    <property type="project" value="UniProtKB-KW"/>
</dbReference>
<dbReference type="PRINTS" id="PR00682">
    <property type="entry name" value="IPNSYNTHASE"/>
</dbReference>
<dbReference type="InterPro" id="IPR027443">
    <property type="entry name" value="IPNS-like_sf"/>
</dbReference>
<dbReference type="Proteomes" id="UP001603857">
    <property type="component" value="Unassembled WGS sequence"/>
</dbReference>
<gene>
    <name evidence="7" type="ORF">Fmac_007563</name>
</gene>
<name>A0ABD1MUY2_9FABA</name>
<dbReference type="InterPro" id="IPR005123">
    <property type="entry name" value="Oxoglu/Fe-dep_dioxygenase_dom"/>
</dbReference>
<dbReference type="GO" id="GO:0016491">
    <property type="term" value="F:oxidoreductase activity"/>
    <property type="evidence" value="ECO:0007669"/>
    <property type="project" value="UniProtKB-KW"/>
</dbReference>
<accession>A0ABD1MUY2</accession>
<dbReference type="InterPro" id="IPR044861">
    <property type="entry name" value="IPNS-like_FE2OG_OXY"/>
</dbReference>
<proteinExistence type="inferred from homology"/>
<dbReference type="Pfam" id="PF03171">
    <property type="entry name" value="2OG-FeII_Oxy"/>
    <property type="match status" value="1"/>
</dbReference>
<dbReference type="GO" id="GO:0046872">
    <property type="term" value="F:metal ion binding"/>
    <property type="evidence" value="ECO:0007669"/>
    <property type="project" value="UniProtKB-KW"/>
</dbReference>
<keyword evidence="2 5" id="KW-0479">Metal-binding</keyword>
<dbReference type="InterPro" id="IPR026992">
    <property type="entry name" value="DIOX_N"/>
</dbReference>
<sequence length="360" mass="39913">MASCATISSSEAEAAAAKVDASEISSIKVIAESKGGSLIPITYHSITGLHDNDNAAPHLAASIPLIDFSLLTSHRAEALHQLRKACAEWGFFMLTSHGIPDSLMEELMIKSRQFHDLPLQEKEEFADNDPFAPIRHGTSFCPQAENVHYWRDYLKTLTFPQFNFPHKPPGFREVAYDYSQKIRLVARKLLEGISESLGLESNSIIESTGFDSGLQLFVVNLYPPCPQPHLALGMPSHSDLGLLTLLMQNGIGGLQVKHDGKWVNINTLPNCLIVLLGDQLEVVSNGRYPSVLHRAILNNADTRISVVLSNGPALDKEIGPVVELLEKEKPLFKSMKYRDYFQVKQKTQLSEKSSLDDIRL</sequence>
<evidence type="ECO:0000256" key="5">
    <source>
        <dbReference type="RuleBase" id="RU003682"/>
    </source>
</evidence>
<dbReference type="Gene3D" id="2.60.120.330">
    <property type="entry name" value="B-lactam Antibiotic, Isopenicillin N Synthase, Chain"/>
    <property type="match status" value="1"/>
</dbReference>
<evidence type="ECO:0000256" key="3">
    <source>
        <dbReference type="ARBA" id="ARBA00022896"/>
    </source>
</evidence>
<dbReference type="Pfam" id="PF14226">
    <property type="entry name" value="DIOX_N"/>
    <property type="match status" value="1"/>
</dbReference>
<dbReference type="SUPFAM" id="SSF51197">
    <property type="entry name" value="Clavaminate synthase-like"/>
    <property type="match status" value="1"/>
</dbReference>